<comment type="catalytic activity">
    <reaction evidence="1">
        <text>Thiol-dependent hydrolysis of ester, thioester, amide, peptide and isopeptide bonds formed by the C-terminal Gly of ubiquitin (a 76-residue protein attached to proteins as an intracellular targeting signal).</text>
        <dbReference type="EC" id="3.4.19.12"/>
    </reaction>
</comment>
<dbReference type="KEGG" id="tad:TRIADDRAFT_27059"/>
<organism evidence="11 12">
    <name type="scientific">Trichoplax adhaerens</name>
    <name type="common">Trichoplax reptans</name>
    <dbReference type="NCBI Taxonomy" id="10228"/>
    <lineage>
        <taxon>Eukaryota</taxon>
        <taxon>Metazoa</taxon>
        <taxon>Placozoa</taxon>
        <taxon>Uniplacotomia</taxon>
        <taxon>Trichoplacea</taxon>
        <taxon>Trichoplacidae</taxon>
        <taxon>Trichoplax</taxon>
    </lineage>
</organism>
<dbReference type="AlphaFoldDB" id="B3S0I6"/>
<dbReference type="RefSeq" id="XP_002113175.1">
    <property type="nucleotide sequence ID" value="XM_002113139.1"/>
</dbReference>
<dbReference type="GO" id="GO:0006508">
    <property type="term" value="P:proteolysis"/>
    <property type="evidence" value="ECO:0007669"/>
    <property type="project" value="UniProtKB-KW"/>
</dbReference>
<dbReference type="InParanoid" id="B3S0I6"/>
<protein>
    <recommendedName>
        <fullName evidence="3">ubiquitinyl hydrolase 1</fullName>
        <ecNumber evidence="3">3.4.19.12</ecNumber>
    </recommendedName>
</protein>
<dbReference type="InterPro" id="IPR038765">
    <property type="entry name" value="Papain-like_cys_pep_sf"/>
</dbReference>
<dbReference type="OMA" id="ADHVQIT"/>
<evidence type="ECO:0000259" key="10">
    <source>
        <dbReference type="PROSITE" id="PS50802"/>
    </source>
</evidence>
<dbReference type="FunCoup" id="B3S0I6">
    <property type="interactions" value="2340"/>
</dbReference>
<dbReference type="PROSITE" id="PS50802">
    <property type="entry name" value="OTU"/>
    <property type="match status" value="1"/>
</dbReference>
<accession>B3S0I6</accession>
<dbReference type="Pfam" id="PF10275">
    <property type="entry name" value="Peptidase_C65"/>
    <property type="match status" value="1"/>
</dbReference>
<evidence type="ECO:0000256" key="3">
    <source>
        <dbReference type="ARBA" id="ARBA00012759"/>
    </source>
</evidence>
<dbReference type="SUPFAM" id="SSF54001">
    <property type="entry name" value="Cysteine proteinases"/>
    <property type="match status" value="1"/>
</dbReference>
<dbReference type="STRING" id="10228.B3S0I6"/>
<feature type="active site" description="Nucleophile" evidence="8">
    <location>
        <position position="75"/>
    </location>
</feature>
<evidence type="ECO:0000256" key="5">
    <source>
        <dbReference type="ARBA" id="ARBA00022786"/>
    </source>
</evidence>
<feature type="site" description="Interacts with free ubiquitin" evidence="9">
    <location>
        <position position="206"/>
    </location>
</feature>
<evidence type="ECO:0000256" key="7">
    <source>
        <dbReference type="ARBA" id="ARBA00022807"/>
    </source>
</evidence>
<dbReference type="InterPro" id="IPR003323">
    <property type="entry name" value="OTU_dom"/>
</dbReference>
<dbReference type="PhylomeDB" id="B3S0I6"/>
<dbReference type="MEROPS" id="C65.001"/>
<dbReference type="InterPro" id="IPR019400">
    <property type="entry name" value="Peptidase_C65_otubain"/>
</dbReference>
<feature type="active site" evidence="8">
    <location>
        <position position="72"/>
    </location>
</feature>
<dbReference type="Gene3D" id="3.30.200.60">
    <property type="entry name" value="Peptidase C65 Otubain, subdomain 1"/>
    <property type="match status" value="1"/>
</dbReference>
<dbReference type="EMBL" id="DS985246">
    <property type="protein sequence ID" value="EDV23649.1"/>
    <property type="molecule type" value="Genomic_DNA"/>
</dbReference>
<dbReference type="InterPro" id="IPR016615">
    <property type="entry name" value="Otubain"/>
</dbReference>
<dbReference type="GO" id="GO:0043130">
    <property type="term" value="F:ubiquitin binding"/>
    <property type="evidence" value="ECO:0000318"/>
    <property type="project" value="GO_Central"/>
</dbReference>
<dbReference type="HOGENOM" id="CLU_014832_3_0_1"/>
<dbReference type="GeneID" id="6754388"/>
<dbReference type="PANTHER" id="PTHR12931">
    <property type="entry name" value="UBIQUITIN THIOLESTERASE PROTEIN OTUB"/>
    <property type="match status" value="1"/>
</dbReference>
<dbReference type="CDD" id="cd22763">
    <property type="entry name" value="OTUB1"/>
    <property type="match status" value="1"/>
</dbReference>
<dbReference type="CTD" id="6754388"/>
<dbReference type="Gene3D" id="1.20.1300.20">
    <property type="entry name" value="Peptidase C65 Otubain, subdomain 2"/>
    <property type="match status" value="1"/>
</dbReference>
<evidence type="ECO:0000256" key="2">
    <source>
        <dbReference type="ARBA" id="ARBA00006579"/>
    </source>
</evidence>
<proteinExistence type="inferred from homology"/>
<reference evidence="11 12" key="1">
    <citation type="journal article" date="2008" name="Nature">
        <title>The Trichoplax genome and the nature of placozoans.</title>
        <authorList>
            <person name="Srivastava M."/>
            <person name="Begovic E."/>
            <person name="Chapman J."/>
            <person name="Putnam N.H."/>
            <person name="Hellsten U."/>
            <person name="Kawashima T."/>
            <person name="Kuo A."/>
            <person name="Mitros T."/>
            <person name="Salamov A."/>
            <person name="Carpenter M.L."/>
            <person name="Signorovitch A.Y."/>
            <person name="Moreno M.A."/>
            <person name="Kamm K."/>
            <person name="Grimwood J."/>
            <person name="Schmutz J."/>
            <person name="Shapiro H."/>
            <person name="Grigoriev I.V."/>
            <person name="Buss L.W."/>
            <person name="Schierwater B."/>
            <person name="Dellaporta S.L."/>
            <person name="Rokhsar D.S."/>
        </authorList>
    </citation>
    <scope>NUCLEOTIDE SEQUENCE [LARGE SCALE GENOMIC DNA]</scope>
    <source>
        <strain evidence="11 12">Grell-BS-1999</strain>
    </source>
</reference>
<dbReference type="PIRSF" id="PIRSF013503">
    <property type="entry name" value="Ubiquitin_thioesterase_Otubain"/>
    <property type="match status" value="1"/>
</dbReference>
<keyword evidence="7" id="KW-0788">Thiol protease</keyword>
<dbReference type="InterPro" id="IPR042468">
    <property type="entry name" value="Peptidase_C65_otubain_sub1"/>
</dbReference>
<evidence type="ECO:0000256" key="6">
    <source>
        <dbReference type="ARBA" id="ARBA00022801"/>
    </source>
</evidence>
<feature type="site" description="Interacts with free ubiquitin" evidence="9">
    <location>
        <position position="245"/>
    </location>
</feature>
<sequence>MDASTEAENLDQKIMDQMELIRKEIEESVPLLSHKEDIASLAKEYPPDDAIYQGKIRSLYSSYRWIRRTRRDGNCFYRAFGISLMEMLKQNPDEYHRVYKVIEESKDRLIELGYQAFIIEDFHQTVLTLLKNVRKDDCTNDELVEWFNDRDLSNYFVVYFRLLTSAHLKTNAEFFENFIDGYQSVKDFCSYEVEPIGKESDHIHAIALTGFLNTAIEIVYLNHTDDDLSKHRFPEHSAPQFTLLYRPGHYDVLYK</sequence>
<feature type="site" description="Interacts with free ubiquitin" evidence="9">
    <location>
        <position position="250"/>
    </location>
</feature>
<dbReference type="InterPro" id="IPR042467">
    <property type="entry name" value="Peptidase_C65_otubain_sub2"/>
</dbReference>
<dbReference type="PANTHER" id="PTHR12931:SF15">
    <property type="entry name" value="UBIQUITIN THIOESTERASE OTUBAIN-LIKE"/>
    <property type="match status" value="1"/>
</dbReference>
<name>B3S0I6_TRIAD</name>
<evidence type="ECO:0000256" key="9">
    <source>
        <dbReference type="PIRSR" id="PIRSR013503-2"/>
    </source>
</evidence>
<evidence type="ECO:0000313" key="12">
    <source>
        <dbReference type="Proteomes" id="UP000009022"/>
    </source>
</evidence>
<dbReference type="EC" id="3.4.19.12" evidence="3"/>
<dbReference type="GO" id="GO:0016579">
    <property type="term" value="P:protein deubiquitination"/>
    <property type="evidence" value="ECO:0007669"/>
    <property type="project" value="InterPro"/>
</dbReference>
<evidence type="ECO:0000313" key="11">
    <source>
        <dbReference type="EMBL" id="EDV23649.1"/>
    </source>
</evidence>
<keyword evidence="12" id="KW-1185">Reference proteome</keyword>
<evidence type="ECO:0000256" key="8">
    <source>
        <dbReference type="PIRSR" id="PIRSR013503-1"/>
    </source>
</evidence>
<evidence type="ECO:0000256" key="4">
    <source>
        <dbReference type="ARBA" id="ARBA00022670"/>
    </source>
</evidence>
<gene>
    <name evidence="11" type="ORF">TRIADDRAFT_27059</name>
</gene>
<dbReference type="eggNOG" id="KOG3991">
    <property type="taxonomic scope" value="Eukaryota"/>
</dbReference>
<evidence type="ECO:0000256" key="1">
    <source>
        <dbReference type="ARBA" id="ARBA00000707"/>
    </source>
</evidence>
<dbReference type="Proteomes" id="UP000009022">
    <property type="component" value="Unassembled WGS sequence"/>
</dbReference>
<feature type="active site" evidence="8">
    <location>
        <position position="249"/>
    </location>
</feature>
<dbReference type="OrthoDB" id="18915at2759"/>
<feature type="site" description="Interacts with free ubiquitin" evidence="9">
    <location>
        <position position="220"/>
    </location>
</feature>
<keyword evidence="6" id="KW-0378">Hydrolase</keyword>
<comment type="similarity">
    <text evidence="2">Belongs to the peptidase C65 family.</text>
</comment>
<keyword evidence="5" id="KW-0833">Ubl conjugation pathway</keyword>
<feature type="domain" description="OTU" evidence="10">
    <location>
        <begin position="64"/>
        <end position="255"/>
    </location>
</feature>
<keyword evidence="4" id="KW-0645">Protease</keyword>
<dbReference type="GO" id="GO:0004843">
    <property type="term" value="F:cysteine-type deubiquitinase activity"/>
    <property type="evidence" value="ECO:0000318"/>
    <property type="project" value="GO_Central"/>
</dbReference>
<dbReference type="FunFam" id="1.20.1300.20:FF:000001">
    <property type="entry name" value="Ubiquitin thioesterase OTUB1"/>
    <property type="match status" value="1"/>
</dbReference>